<evidence type="ECO:0000313" key="2">
    <source>
        <dbReference type="Proteomes" id="UP000324748"/>
    </source>
</evidence>
<organism evidence="1 2">
    <name type="scientific">Puccinia graminis f. sp. tritici</name>
    <dbReference type="NCBI Taxonomy" id="56615"/>
    <lineage>
        <taxon>Eukaryota</taxon>
        <taxon>Fungi</taxon>
        <taxon>Dikarya</taxon>
        <taxon>Basidiomycota</taxon>
        <taxon>Pucciniomycotina</taxon>
        <taxon>Pucciniomycetes</taxon>
        <taxon>Pucciniales</taxon>
        <taxon>Pucciniaceae</taxon>
        <taxon>Puccinia</taxon>
    </lineage>
</organism>
<dbReference type="OrthoDB" id="10411325at2759"/>
<comment type="caution">
    <text evidence="1">The sequence shown here is derived from an EMBL/GenBank/DDBJ whole genome shotgun (WGS) entry which is preliminary data.</text>
</comment>
<accession>A0A5B0MFI3</accession>
<name>A0A5B0MFI3_PUCGR</name>
<protein>
    <submittedName>
        <fullName evidence="1">Uncharacterized protein</fullName>
    </submittedName>
</protein>
<dbReference type="Proteomes" id="UP000324748">
    <property type="component" value="Unassembled WGS sequence"/>
</dbReference>
<evidence type="ECO:0000313" key="1">
    <source>
        <dbReference type="EMBL" id="KAA1074879.1"/>
    </source>
</evidence>
<gene>
    <name evidence="1" type="ORF">PGT21_023803</name>
</gene>
<sequence length="135" mass="15145">MVGAELGPPHVLQMLHSQGDISTKWTTAQHQCQLAIAPRKSKAVDLRARLFDIHIMATKNTLTLLNMMIPIRKRHRPQPTFVARSLASTTQKELFIMAESNVVASPGSIPSALPKSKAVIVIHSRRHSWKRKLRN</sequence>
<dbReference type="EMBL" id="VSWC01000157">
    <property type="protein sequence ID" value="KAA1074879.1"/>
    <property type="molecule type" value="Genomic_DNA"/>
</dbReference>
<reference evidence="1 2" key="1">
    <citation type="submission" date="2019-05" db="EMBL/GenBank/DDBJ databases">
        <title>Emergence of the Ug99 lineage of the wheat stem rust pathogen through somatic hybridization.</title>
        <authorList>
            <person name="Li F."/>
            <person name="Upadhyaya N.M."/>
            <person name="Sperschneider J."/>
            <person name="Matny O."/>
            <person name="Nguyen-Phuc H."/>
            <person name="Mago R."/>
            <person name="Raley C."/>
            <person name="Miller M.E."/>
            <person name="Silverstein K.A.T."/>
            <person name="Henningsen E."/>
            <person name="Hirsch C.D."/>
            <person name="Visser B."/>
            <person name="Pretorius Z.A."/>
            <person name="Steffenson B.J."/>
            <person name="Schwessinger B."/>
            <person name="Dodds P.N."/>
            <person name="Figueroa M."/>
        </authorList>
    </citation>
    <scope>NUCLEOTIDE SEQUENCE [LARGE SCALE GENOMIC DNA]</scope>
    <source>
        <strain evidence="1">21-0</strain>
    </source>
</reference>
<keyword evidence="2" id="KW-1185">Reference proteome</keyword>
<proteinExistence type="predicted"/>
<dbReference type="AlphaFoldDB" id="A0A5B0MFI3"/>